<protein>
    <submittedName>
        <fullName evidence="2">Sulfurtransferase</fullName>
    </submittedName>
</protein>
<name>A0A0R2U8W9_9GAMM</name>
<sequence>MSLFLVLIYIFALTERTKGGKPMTCSQLVSLMNSDQAVLVDVRAANDFQAGHVHGAINIPHTKIATRLSEIEKHREKVIVLTDQMGQHAGGVGKAMTKQGYTVRRLSGGMSEWRQQNMPVVQGQKK</sequence>
<dbReference type="AlphaFoldDB" id="A0A0R2U8W9"/>
<feature type="domain" description="Rhodanese" evidence="1">
    <location>
        <begin position="33"/>
        <end position="122"/>
    </location>
</feature>
<dbReference type="GO" id="GO:0016740">
    <property type="term" value="F:transferase activity"/>
    <property type="evidence" value="ECO:0007669"/>
    <property type="project" value="UniProtKB-KW"/>
</dbReference>
<dbReference type="SMART" id="SM00450">
    <property type="entry name" value="RHOD"/>
    <property type="match status" value="1"/>
</dbReference>
<dbReference type="CDD" id="cd00158">
    <property type="entry name" value="RHOD"/>
    <property type="match status" value="1"/>
</dbReference>
<dbReference type="EMBL" id="LICA01000222">
    <property type="protein sequence ID" value="KRO93699.1"/>
    <property type="molecule type" value="Genomic_DNA"/>
</dbReference>
<reference evidence="2 3" key="1">
    <citation type="submission" date="2015-10" db="EMBL/GenBank/DDBJ databases">
        <title>Metagenome-Assembled Genomes uncover a global brackish microbiome.</title>
        <authorList>
            <person name="Hugerth L.W."/>
            <person name="Larsson J."/>
            <person name="Alneberg J."/>
            <person name="Lindh M.V."/>
            <person name="Legrand C."/>
            <person name="Pinhassi J."/>
            <person name="Andersson A.F."/>
        </authorList>
    </citation>
    <scope>NUCLEOTIDE SEQUENCE [LARGE SCALE GENOMIC DNA]</scope>
    <source>
        <strain evidence="2">BACL26 MAG-121220-bin70</strain>
    </source>
</reference>
<dbReference type="PANTHER" id="PTHR43031:SF18">
    <property type="entry name" value="RHODANESE-RELATED SULFURTRANSFERASES"/>
    <property type="match status" value="1"/>
</dbReference>
<evidence type="ECO:0000313" key="3">
    <source>
        <dbReference type="Proteomes" id="UP000051213"/>
    </source>
</evidence>
<dbReference type="InterPro" id="IPR036873">
    <property type="entry name" value="Rhodanese-like_dom_sf"/>
</dbReference>
<gene>
    <name evidence="2" type="ORF">ABS24_07080</name>
</gene>
<dbReference type="Gene3D" id="3.40.250.10">
    <property type="entry name" value="Rhodanese-like domain"/>
    <property type="match status" value="1"/>
</dbReference>
<evidence type="ECO:0000313" key="2">
    <source>
        <dbReference type="EMBL" id="KRO93699.1"/>
    </source>
</evidence>
<dbReference type="InterPro" id="IPR050229">
    <property type="entry name" value="GlpE_sulfurtransferase"/>
</dbReference>
<organism evidence="2 3">
    <name type="scientific">SAR92 bacterium BACL26 MAG-121220-bin70</name>
    <dbReference type="NCBI Taxonomy" id="1655626"/>
    <lineage>
        <taxon>Bacteria</taxon>
        <taxon>Pseudomonadati</taxon>
        <taxon>Pseudomonadota</taxon>
        <taxon>Gammaproteobacteria</taxon>
        <taxon>Cellvibrionales</taxon>
        <taxon>Porticoccaceae</taxon>
        <taxon>SAR92 clade</taxon>
    </lineage>
</organism>
<dbReference type="Pfam" id="PF00581">
    <property type="entry name" value="Rhodanese"/>
    <property type="match status" value="1"/>
</dbReference>
<proteinExistence type="predicted"/>
<dbReference type="Proteomes" id="UP000051213">
    <property type="component" value="Unassembled WGS sequence"/>
</dbReference>
<comment type="caution">
    <text evidence="2">The sequence shown here is derived from an EMBL/GenBank/DDBJ whole genome shotgun (WGS) entry which is preliminary data.</text>
</comment>
<dbReference type="InterPro" id="IPR001763">
    <property type="entry name" value="Rhodanese-like_dom"/>
</dbReference>
<dbReference type="PROSITE" id="PS50206">
    <property type="entry name" value="RHODANESE_3"/>
    <property type="match status" value="1"/>
</dbReference>
<accession>A0A0R2U8W9</accession>
<evidence type="ECO:0000259" key="1">
    <source>
        <dbReference type="PROSITE" id="PS50206"/>
    </source>
</evidence>
<keyword evidence="2" id="KW-0808">Transferase</keyword>
<dbReference type="SUPFAM" id="SSF52821">
    <property type="entry name" value="Rhodanese/Cell cycle control phosphatase"/>
    <property type="match status" value="1"/>
</dbReference>
<dbReference type="PANTHER" id="PTHR43031">
    <property type="entry name" value="FAD-DEPENDENT OXIDOREDUCTASE"/>
    <property type="match status" value="1"/>
</dbReference>